<dbReference type="RefSeq" id="WP_088711311.1">
    <property type="nucleotide sequence ID" value="NZ_NFZT01000001.1"/>
</dbReference>
<dbReference type="InterPro" id="IPR029058">
    <property type="entry name" value="AB_hydrolase_fold"/>
</dbReference>
<reference evidence="6" key="1">
    <citation type="submission" date="2017-05" db="EMBL/GenBank/DDBJ databases">
        <authorList>
            <person name="Lin X."/>
        </authorList>
    </citation>
    <scope>NUCLEOTIDE SEQUENCE [LARGE SCALE GENOMIC DNA]</scope>
    <source>
        <strain evidence="6">JLT2012</strain>
    </source>
</reference>
<name>A0A219B2Z5_9SPHN</name>
<dbReference type="InterPro" id="IPR050300">
    <property type="entry name" value="GDXG_lipolytic_enzyme"/>
</dbReference>
<dbReference type="InterPro" id="IPR033140">
    <property type="entry name" value="Lipase_GDXG_put_SER_AS"/>
</dbReference>
<evidence type="ECO:0000313" key="5">
    <source>
        <dbReference type="EMBL" id="OWV32516.1"/>
    </source>
</evidence>
<dbReference type="Proteomes" id="UP000198462">
    <property type="component" value="Unassembled WGS sequence"/>
</dbReference>
<keyword evidence="6" id="KW-1185">Reference proteome</keyword>
<dbReference type="PROSITE" id="PS01174">
    <property type="entry name" value="LIPASE_GDXG_SER"/>
    <property type="match status" value="1"/>
</dbReference>
<proteinExistence type="inferred from homology"/>
<dbReference type="InterPro" id="IPR013094">
    <property type="entry name" value="AB_hydrolase_3"/>
</dbReference>
<comment type="similarity">
    <text evidence="1">Belongs to the 'GDXG' lipolytic enzyme family.</text>
</comment>
<protein>
    <recommendedName>
        <fullName evidence="4">Alpha/beta hydrolase fold-3 domain-containing protein</fullName>
    </recommendedName>
</protein>
<organism evidence="5 6">
    <name type="scientific">Pacificimonas flava</name>
    <dbReference type="NCBI Taxonomy" id="1234595"/>
    <lineage>
        <taxon>Bacteria</taxon>
        <taxon>Pseudomonadati</taxon>
        <taxon>Pseudomonadota</taxon>
        <taxon>Alphaproteobacteria</taxon>
        <taxon>Sphingomonadales</taxon>
        <taxon>Sphingosinicellaceae</taxon>
        <taxon>Pacificimonas</taxon>
    </lineage>
</organism>
<evidence type="ECO:0000256" key="2">
    <source>
        <dbReference type="ARBA" id="ARBA00022801"/>
    </source>
</evidence>
<comment type="caution">
    <text evidence="5">The sequence shown here is derived from an EMBL/GenBank/DDBJ whole genome shotgun (WGS) entry which is preliminary data.</text>
</comment>
<sequence>MLVTKTPSPALRLVTGALGLMPKVFPAPEKLKPVLAKRDAAPAKLPSSLLKLCTPQEVVEAGQRVLTLTPRTGASAWHIVYFHGGGFVLPMSPFHWRMIGKLIESTGATVTLPFYGLAPEFDHRPAHALAETVLERVRASHDGPIALAGDSAGANLALAATLNEGAAGRALPDRLILFSPWLDLTMSDPASAEIESSDVMLSAEGLRWCGEAWAGPEDAAGPLLSPLFADLEGLPPMIVFQGDRDMFVVDARTFAEKVRQAGAALDYFEYGGAPHDFMLFTFTREAKDVQRRVKDFLAG</sequence>
<dbReference type="PANTHER" id="PTHR48081">
    <property type="entry name" value="AB HYDROLASE SUPERFAMILY PROTEIN C4A8.06C"/>
    <property type="match status" value="1"/>
</dbReference>
<gene>
    <name evidence="5" type="ORF">B5C34_02965</name>
</gene>
<dbReference type="SUPFAM" id="SSF53474">
    <property type="entry name" value="alpha/beta-Hydrolases"/>
    <property type="match status" value="1"/>
</dbReference>
<dbReference type="EMBL" id="NFZT01000001">
    <property type="protein sequence ID" value="OWV32516.1"/>
    <property type="molecule type" value="Genomic_DNA"/>
</dbReference>
<accession>A0A219B2Z5</accession>
<dbReference type="AlphaFoldDB" id="A0A219B2Z5"/>
<feature type="active site" evidence="3">
    <location>
        <position position="151"/>
    </location>
</feature>
<evidence type="ECO:0000256" key="1">
    <source>
        <dbReference type="ARBA" id="ARBA00010515"/>
    </source>
</evidence>
<evidence type="ECO:0000256" key="3">
    <source>
        <dbReference type="PROSITE-ProRule" id="PRU10038"/>
    </source>
</evidence>
<dbReference type="GO" id="GO:0016787">
    <property type="term" value="F:hydrolase activity"/>
    <property type="evidence" value="ECO:0007669"/>
    <property type="project" value="UniProtKB-KW"/>
</dbReference>
<dbReference type="Gene3D" id="3.40.50.1820">
    <property type="entry name" value="alpha/beta hydrolase"/>
    <property type="match status" value="1"/>
</dbReference>
<dbReference type="Pfam" id="PF07859">
    <property type="entry name" value="Abhydrolase_3"/>
    <property type="match status" value="1"/>
</dbReference>
<dbReference type="OrthoDB" id="9806180at2"/>
<evidence type="ECO:0000259" key="4">
    <source>
        <dbReference type="Pfam" id="PF07859"/>
    </source>
</evidence>
<keyword evidence="2" id="KW-0378">Hydrolase</keyword>
<dbReference type="PANTHER" id="PTHR48081:SF8">
    <property type="entry name" value="ALPHA_BETA HYDROLASE FOLD-3 DOMAIN-CONTAINING PROTEIN-RELATED"/>
    <property type="match status" value="1"/>
</dbReference>
<evidence type="ECO:0000313" key="6">
    <source>
        <dbReference type="Proteomes" id="UP000198462"/>
    </source>
</evidence>
<feature type="domain" description="Alpha/beta hydrolase fold-3" evidence="4">
    <location>
        <begin position="79"/>
        <end position="278"/>
    </location>
</feature>